<gene>
    <name evidence="1" type="ORF">NAT50_04200</name>
</gene>
<protein>
    <submittedName>
        <fullName evidence="1">DUF1015 domain-containing protein</fullName>
    </submittedName>
</protein>
<keyword evidence="2" id="KW-1185">Reference proteome</keyword>
<proteinExistence type="predicted"/>
<dbReference type="Proteomes" id="UP001317191">
    <property type="component" value="Unassembled WGS sequence"/>
</dbReference>
<dbReference type="Pfam" id="PF06245">
    <property type="entry name" value="DUF1015"/>
    <property type="match status" value="1"/>
</dbReference>
<evidence type="ECO:0000313" key="2">
    <source>
        <dbReference type="Proteomes" id="UP001317191"/>
    </source>
</evidence>
<sequence length="410" mass="47967">MAKIIPFKAVRPAPDKVGLVSCRMYDDYSPAELVALLEFNPYSFLHVIQPAYTNTQRITSDKRFKGVSHKYNDFKKENILIKEQTEMFYLYEIQSKHNTFTGIIAGTSIEDYQNNVIKKHEDTLQFRVELFKDYLHQTGFNTEPVLITYPDSTEINTFIAIHKKNRPIYEFSTTNKEKHTLWKIETETEINLLLDYFEKIPNLYIADGHHRSASAEMLYEQDKASGNPNLNYFMSFLIAESNVKIYEFNRVVRDLNGHTKEEFIKLLADNFIIKPKELELWQPKVKYEFGMYLDGEFYALEYKYKDNFSSDETENILKNLDAQILYDTVLNPILGIGDLRNDERIDYIPGKQAILSIKELIDEGEFEVGFMLYPSDINEIKLLADNNLIMPPKSTYIEPKFRSGLLVYEL</sequence>
<organism evidence="1 2">
    <name type="scientific">Flavobacterium luminosum</name>
    <dbReference type="NCBI Taxonomy" id="2949086"/>
    <lineage>
        <taxon>Bacteria</taxon>
        <taxon>Pseudomonadati</taxon>
        <taxon>Bacteroidota</taxon>
        <taxon>Flavobacteriia</taxon>
        <taxon>Flavobacteriales</taxon>
        <taxon>Flavobacteriaceae</taxon>
        <taxon>Flavobacterium</taxon>
    </lineage>
</organism>
<dbReference type="EMBL" id="JAMLJM010000002">
    <property type="protein sequence ID" value="MCL9808555.1"/>
    <property type="molecule type" value="Genomic_DNA"/>
</dbReference>
<reference evidence="1 2" key="1">
    <citation type="submission" date="2022-05" db="EMBL/GenBank/DDBJ databases">
        <title>Flavobacterium sp., isolated from activated sludge.</title>
        <authorList>
            <person name="Ran Q."/>
        </authorList>
    </citation>
    <scope>NUCLEOTIDE SEQUENCE [LARGE SCALE GENOMIC DNA]</scope>
    <source>
        <strain evidence="1 2">HXWNR70</strain>
    </source>
</reference>
<dbReference type="PIRSF" id="PIRSF033563">
    <property type="entry name" value="UCP033563"/>
    <property type="match status" value="1"/>
</dbReference>
<dbReference type="PANTHER" id="PTHR36454:SF1">
    <property type="entry name" value="DUF1015 DOMAIN-CONTAINING PROTEIN"/>
    <property type="match status" value="1"/>
</dbReference>
<dbReference type="InterPro" id="IPR008323">
    <property type="entry name" value="UCP033563"/>
</dbReference>
<dbReference type="RefSeq" id="WP_250591796.1">
    <property type="nucleotide sequence ID" value="NZ_JAMLJM010000002.1"/>
</dbReference>
<dbReference type="PANTHER" id="PTHR36454">
    <property type="entry name" value="LMO2823 PROTEIN"/>
    <property type="match status" value="1"/>
</dbReference>
<name>A0ABT0TME2_9FLAO</name>
<accession>A0ABT0TME2</accession>
<evidence type="ECO:0000313" key="1">
    <source>
        <dbReference type="EMBL" id="MCL9808555.1"/>
    </source>
</evidence>
<comment type="caution">
    <text evidence="1">The sequence shown here is derived from an EMBL/GenBank/DDBJ whole genome shotgun (WGS) entry which is preliminary data.</text>
</comment>